<dbReference type="PROSITE" id="PS51144">
    <property type="entry name" value="ALPHA_CA_2"/>
    <property type="match status" value="1"/>
</dbReference>
<dbReference type="GO" id="GO:0004089">
    <property type="term" value="F:carbonate dehydratase activity"/>
    <property type="evidence" value="ECO:0007669"/>
    <property type="project" value="UniProtKB-UniRule"/>
</dbReference>
<accession>A0A0R1YVZ7</accession>
<dbReference type="InterPro" id="IPR041891">
    <property type="entry name" value="Alpha_CA_prokaryot-like"/>
</dbReference>
<dbReference type="GeneID" id="69802215"/>
<dbReference type="RefSeq" id="WP_057909771.1">
    <property type="nucleotide sequence ID" value="NZ_AZGK01000006.1"/>
</dbReference>
<dbReference type="PATRIC" id="fig|1423784.4.peg.2166"/>
<evidence type="ECO:0000256" key="1">
    <source>
        <dbReference type="ARBA" id="ARBA00001947"/>
    </source>
</evidence>
<dbReference type="InterPro" id="IPR036398">
    <property type="entry name" value="CA_dom_sf"/>
</dbReference>
<evidence type="ECO:0000256" key="6">
    <source>
        <dbReference type="ARBA" id="ARBA00022723"/>
    </source>
</evidence>
<evidence type="ECO:0000259" key="11">
    <source>
        <dbReference type="PROSITE" id="PS51144"/>
    </source>
</evidence>
<proteinExistence type="inferred from homology"/>
<dbReference type="InterPro" id="IPR001148">
    <property type="entry name" value="CA_dom"/>
</dbReference>
<evidence type="ECO:0000256" key="7">
    <source>
        <dbReference type="ARBA" id="ARBA00022833"/>
    </source>
</evidence>
<dbReference type="InterPro" id="IPR018338">
    <property type="entry name" value="Carbonic_anhydrase_a-class_CS"/>
</dbReference>
<dbReference type="Proteomes" id="UP000051957">
    <property type="component" value="Unassembled WGS sequence"/>
</dbReference>
<dbReference type="CDD" id="cd03124">
    <property type="entry name" value="alpha_CA_prokaryotic_like"/>
    <property type="match status" value="1"/>
</dbReference>
<dbReference type="InterPro" id="IPR023561">
    <property type="entry name" value="Carbonic_anhydrase_a-class"/>
</dbReference>
<feature type="domain" description="Alpha-carbonic anhydrase" evidence="11">
    <location>
        <begin position="1"/>
        <end position="210"/>
    </location>
</feature>
<comment type="catalytic activity">
    <reaction evidence="9 10">
        <text>hydrogencarbonate + H(+) = CO2 + H2O</text>
        <dbReference type="Rhea" id="RHEA:10748"/>
        <dbReference type="ChEBI" id="CHEBI:15377"/>
        <dbReference type="ChEBI" id="CHEBI:15378"/>
        <dbReference type="ChEBI" id="CHEBI:16526"/>
        <dbReference type="ChEBI" id="CHEBI:17544"/>
        <dbReference type="EC" id="4.2.1.1"/>
    </reaction>
</comment>
<dbReference type="PROSITE" id="PS00162">
    <property type="entry name" value="ALPHA_CA_1"/>
    <property type="match status" value="1"/>
</dbReference>
<gene>
    <name evidence="12" type="ORF">FC51_GL002123</name>
</gene>
<evidence type="ECO:0000256" key="10">
    <source>
        <dbReference type="RuleBase" id="RU367011"/>
    </source>
</evidence>
<name>A0A0R1YVZ7_9LACO</name>
<dbReference type="AlphaFoldDB" id="A0A0R1YVZ7"/>
<evidence type="ECO:0000313" key="12">
    <source>
        <dbReference type="EMBL" id="KRM46545.1"/>
    </source>
</evidence>
<dbReference type="EMBL" id="AZGK01000006">
    <property type="protein sequence ID" value="KRM46545.1"/>
    <property type="molecule type" value="Genomic_DNA"/>
</dbReference>
<comment type="function">
    <text evidence="2 10">Reversible hydration of carbon dioxide.</text>
</comment>
<evidence type="ECO:0000256" key="3">
    <source>
        <dbReference type="ARBA" id="ARBA00010718"/>
    </source>
</evidence>
<keyword evidence="6 10" id="KW-0479">Metal-binding</keyword>
<dbReference type="PANTHER" id="PTHR18952:SF265">
    <property type="entry name" value="CARBONIC ANHYDRASE"/>
    <property type="match status" value="1"/>
</dbReference>
<keyword evidence="7 10" id="KW-0862">Zinc</keyword>
<dbReference type="Pfam" id="PF00194">
    <property type="entry name" value="Carb_anhydrase"/>
    <property type="match status" value="1"/>
</dbReference>
<evidence type="ECO:0000256" key="9">
    <source>
        <dbReference type="ARBA" id="ARBA00048348"/>
    </source>
</evidence>
<protein>
    <recommendedName>
        <fullName evidence="5 10">Carbonic anhydrase</fullName>
        <ecNumber evidence="4 10">4.2.1.1</ecNumber>
    </recommendedName>
</protein>
<sequence>MLDYAKQQDWPNGFGELQSPIEIKTDNLKAVKTQMQYHVLDDYKLHQEVDDGTTIRLRGTGNAEIFGRTFDFVQVHFHSPSEHVVDGKRFPLEIHLVHQNVIGQLCVVALMISEGETRNPKFQQIIDNYEAGTTEPIELSIGDWAPWYPVGIHYLGSLTTPPLTEGVEWLVITNPEFTLNAEQVGWFREHFGKDNRDIQPLNGRALQLYR</sequence>
<reference evidence="12 13" key="1">
    <citation type="journal article" date="2015" name="Genome Announc.">
        <title>Expanding the biotechnology potential of lactobacilli through comparative genomics of 213 strains and associated genera.</title>
        <authorList>
            <person name="Sun Z."/>
            <person name="Harris H.M."/>
            <person name="McCann A."/>
            <person name="Guo C."/>
            <person name="Argimon S."/>
            <person name="Zhang W."/>
            <person name="Yang X."/>
            <person name="Jeffery I.B."/>
            <person name="Cooney J.C."/>
            <person name="Kagawa T.F."/>
            <person name="Liu W."/>
            <person name="Song Y."/>
            <person name="Salvetti E."/>
            <person name="Wrobel A."/>
            <person name="Rasinkangas P."/>
            <person name="Parkhill J."/>
            <person name="Rea M.C."/>
            <person name="O'Sullivan O."/>
            <person name="Ritari J."/>
            <person name="Douillard F.P."/>
            <person name="Paul Ross R."/>
            <person name="Yang R."/>
            <person name="Briner A.E."/>
            <person name="Felis G.E."/>
            <person name="de Vos W.M."/>
            <person name="Barrangou R."/>
            <person name="Klaenhammer T.R."/>
            <person name="Caufield P.W."/>
            <person name="Cui Y."/>
            <person name="Zhang H."/>
            <person name="O'Toole P.W."/>
        </authorList>
    </citation>
    <scope>NUCLEOTIDE SEQUENCE [LARGE SCALE GENOMIC DNA]</scope>
    <source>
        <strain evidence="12 13">DSM 5707</strain>
    </source>
</reference>
<dbReference type="Gene3D" id="3.10.200.10">
    <property type="entry name" value="Alpha carbonic anhydrase"/>
    <property type="match status" value="1"/>
</dbReference>
<comment type="similarity">
    <text evidence="3 10">Belongs to the alpha-carbonic anhydrase family.</text>
</comment>
<evidence type="ECO:0000256" key="2">
    <source>
        <dbReference type="ARBA" id="ARBA00002904"/>
    </source>
</evidence>
<dbReference type="SMART" id="SM01057">
    <property type="entry name" value="Carb_anhydrase"/>
    <property type="match status" value="1"/>
</dbReference>
<evidence type="ECO:0000256" key="8">
    <source>
        <dbReference type="ARBA" id="ARBA00023239"/>
    </source>
</evidence>
<dbReference type="SUPFAM" id="SSF51069">
    <property type="entry name" value="Carbonic anhydrase"/>
    <property type="match status" value="1"/>
</dbReference>
<comment type="caution">
    <text evidence="12">The sequence shown here is derived from an EMBL/GenBank/DDBJ whole genome shotgun (WGS) entry which is preliminary data.</text>
</comment>
<evidence type="ECO:0000313" key="13">
    <source>
        <dbReference type="Proteomes" id="UP000051957"/>
    </source>
</evidence>
<evidence type="ECO:0000256" key="4">
    <source>
        <dbReference type="ARBA" id="ARBA00012925"/>
    </source>
</evidence>
<comment type="cofactor">
    <cofactor evidence="1 10">
        <name>Zn(2+)</name>
        <dbReference type="ChEBI" id="CHEBI:29105"/>
    </cofactor>
</comment>
<dbReference type="EC" id="4.2.1.1" evidence="4 10"/>
<organism evidence="12 13">
    <name type="scientific">Lentilactobacillus parabuchneri DSM 5707 = NBRC 107865</name>
    <dbReference type="NCBI Taxonomy" id="1423784"/>
    <lineage>
        <taxon>Bacteria</taxon>
        <taxon>Bacillati</taxon>
        <taxon>Bacillota</taxon>
        <taxon>Bacilli</taxon>
        <taxon>Lactobacillales</taxon>
        <taxon>Lactobacillaceae</taxon>
        <taxon>Lentilactobacillus</taxon>
    </lineage>
</organism>
<keyword evidence="8 10" id="KW-0456">Lyase</keyword>
<dbReference type="PANTHER" id="PTHR18952">
    <property type="entry name" value="CARBONIC ANHYDRASE"/>
    <property type="match status" value="1"/>
</dbReference>
<evidence type="ECO:0000256" key="5">
    <source>
        <dbReference type="ARBA" id="ARBA00014628"/>
    </source>
</evidence>
<dbReference type="GO" id="GO:0008270">
    <property type="term" value="F:zinc ion binding"/>
    <property type="evidence" value="ECO:0007669"/>
    <property type="project" value="UniProtKB-UniRule"/>
</dbReference>